<feature type="chain" id="PRO_5045280945" evidence="1">
    <location>
        <begin position="21"/>
        <end position="173"/>
    </location>
</feature>
<proteinExistence type="predicted"/>
<protein>
    <submittedName>
        <fullName evidence="2">Uncharacterized protein</fullName>
    </submittedName>
</protein>
<gene>
    <name evidence="2" type="ORF">BJX63DRAFT_438723</name>
</gene>
<feature type="signal peptide" evidence="1">
    <location>
        <begin position="1"/>
        <end position="20"/>
    </location>
</feature>
<keyword evidence="1" id="KW-0732">Signal</keyword>
<keyword evidence="3" id="KW-1185">Reference proteome</keyword>
<organism evidence="2 3">
    <name type="scientific">Aspergillus granulosus</name>
    <dbReference type="NCBI Taxonomy" id="176169"/>
    <lineage>
        <taxon>Eukaryota</taxon>
        <taxon>Fungi</taxon>
        <taxon>Dikarya</taxon>
        <taxon>Ascomycota</taxon>
        <taxon>Pezizomycotina</taxon>
        <taxon>Eurotiomycetes</taxon>
        <taxon>Eurotiomycetidae</taxon>
        <taxon>Eurotiales</taxon>
        <taxon>Aspergillaceae</taxon>
        <taxon>Aspergillus</taxon>
        <taxon>Aspergillus subgen. Nidulantes</taxon>
    </lineage>
</organism>
<evidence type="ECO:0000256" key="1">
    <source>
        <dbReference type="SAM" id="SignalP"/>
    </source>
</evidence>
<name>A0ABR4GR47_9EURO</name>
<reference evidence="2 3" key="1">
    <citation type="submission" date="2024-07" db="EMBL/GenBank/DDBJ databases">
        <title>Section-level genome sequencing and comparative genomics of Aspergillus sections Usti and Cavernicolus.</title>
        <authorList>
            <consortium name="Lawrence Berkeley National Laboratory"/>
            <person name="Nybo J.L."/>
            <person name="Vesth T.C."/>
            <person name="Theobald S."/>
            <person name="Frisvad J.C."/>
            <person name="Larsen T.O."/>
            <person name="Kjaerboelling I."/>
            <person name="Rothschild-Mancinelli K."/>
            <person name="Lyhne E.K."/>
            <person name="Kogle M.E."/>
            <person name="Barry K."/>
            <person name="Clum A."/>
            <person name="Na H."/>
            <person name="Ledsgaard L."/>
            <person name="Lin J."/>
            <person name="Lipzen A."/>
            <person name="Kuo A."/>
            <person name="Riley R."/>
            <person name="Mondo S."/>
            <person name="Labutti K."/>
            <person name="Haridas S."/>
            <person name="Pangalinan J."/>
            <person name="Salamov A.A."/>
            <person name="Simmons B.A."/>
            <person name="Magnuson J.K."/>
            <person name="Chen J."/>
            <person name="Drula E."/>
            <person name="Henrissat B."/>
            <person name="Wiebenga A."/>
            <person name="Lubbers R.J."/>
            <person name="Gomes A.C."/>
            <person name="Makela M.R."/>
            <person name="Stajich J."/>
            <person name="Grigoriev I.V."/>
            <person name="Mortensen U.H."/>
            <person name="De Vries R.P."/>
            <person name="Baker S.E."/>
            <person name="Andersen M.R."/>
        </authorList>
    </citation>
    <scope>NUCLEOTIDE SEQUENCE [LARGE SCALE GENOMIC DNA]</scope>
    <source>
        <strain evidence="2 3">CBS 588.65</strain>
    </source>
</reference>
<dbReference type="Proteomes" id="UP001610334">
    <property type="component" value="Unassembled WGS sequence"/>
</dbReference>
<evidence type="ECO:0000313" key="3">
    <source>
        <dbReference type="Proteomes" id="UP001610334"/>
    </source>
</evidence>
<sequence length="173" mass="19431">MRTYILRLIILFGMTAMVQGADEPSVVFDSSTGNMVLNVPTFEATWNHSSKEILQRRSDLNPTCSLDYGLARVEETIANIEYLSDVYNITCNVPAASCARVAHEGVSSIFFCSFEDHPVSTKCGDLVNPATQVFQTCQLGDQYAYGYISQMIHQERESYPYILVIGDDFMFDH</sequence>
<accession>A0ABR4GR47</accession>
<dbReference type="EMBL" id="JBFXLT010000333">
    <property type="protein sequence ID" value="KAL2801548.1"/>
    <property type="molecule type" value="Genomic_DNA"/>
</dbReference>
<evidence type="ECO:0000313" key="2">
    <source>
        <dbReference type="EMBL" id="KAL2801548.1"/>
    </source>
</evidence>
<comment type="caution">
    <text evidence="2">The sequence shown here is derived from an EMBL/GenBank/DDBJ whole genome shotgun (WGS) entry which is preliminary data.</text>
</comment>